<reference evidence="2 3" key="1">
    <citation type="submission" date="2024-05" db="EMBL/GenBank/DDBJ databases">
        <title>Genome sequencing and assembly of Indian major carp, Cirrhinus mrigala (Hamilton, 1822).</title>
        <authorList>
            <person name="Mohindra V."/>
            <person name="Chowdhury L.M."/>
            <person name="Lal K."/>
            <person name="Jena J.K."/>
        </authorList>
    </citation>
    <scope>NUCLEOTIDE SEQUENCE [LARGE SCALE GENOMIC DNA]</scope>
    <source>
        <strain evidence="2">CM1030</strain>
        <tissue evidence="2">Blood</tissue>
    </source>
</reference>
<feature type="non-terminal residue" evidence="2">
    <location>
        <position position="55"/>
    </location>
</feature>
<sequence>MNPGPRRSMTALVYLRAILYLPEFIWACLGAIWVSDNSMGCEPAEVWAVIGAVVS</sequence>
<evidence type="ECO:0000313" key="3">
    <source>
        <dbReference type="Proteomes" id="UP001529510"/>
    </source>
</evidence>
<comment type="caution">
    <text evidence="2">The sequence shown here is derived from an EMBL/GenBank/DDBJ whole genome shotgun (WGS) entry which is preliminary data.</text>
</comment>
<keyword evidence="3" id="KW-1185">Reference proteome</keyword>
<dbReference type="EMBL" id="JAMKFB020000012">
    <property type="protein sequence ID" value="KAL0180216.1"/>
    <property type="molecule type" value="Genomic_DNA"/>
</dbReference>
<keyword evidence="1" id="KW-1133">Transmembrane helix</keyword>
<evidence type="ECO:0000313" key="2">
    <source>
        <dbReference type="EMBL" id="KAL0180216.1"/>
    </source>
</evidence>
<feature type="transmembrane region" description="Helical" evidence="1">
    <location>
        <begin position="12"/>
        <end position="34"/>
    </location>
</feature>
<dbReference type="AlphaFoldDB" id="A0ABD0Q396"/>
<accession>A0ABD0Q396</accession>
<keyword evidence="1" id="KW-0472">Membrane</keyword>
<protein>
    <submittedName>
        <fullName evidence="2">Uncharacterized protein</fullName>
    </submittedName>
</protein>
<keyword evidence="1" id="KW-0812">Transmembrane</keyword>
<name>A0ABD0Q396_CIRMR</name>
<organism evidence="2 3">
    <name type="scientific">Cirrhinus mrigala</name>
    <name type="common">Mrigala</name>
    <dbReference type="NCBI Taxonomy" id="683832"/>
    <lineage>
        <taxon>Eukaryota</taxon>
        <taxon>Metazoa</taxon>
        <taxon>Chordata</taxon>
        <taxon>Craniata</taxon>
        <taxon>Vertebrata</taxon>
        <taxon>Euteleostomi</taxon>
        <taxon>Actinopterygii</taxon>
        <taxon>Neopterygii</taxon>
        <taxon>Teleostei</taxon>
        <taxon>Ostariophysi</taxon>
        <taxon>Cypriniformes</taxon>
        <taxon>Cyprinidae</taxon>
        <taxon>Labeoninae</taxon>
        <taxon>Labeonini</taxon>
        <taxon>Cirrhinus</taxon>
    </lineage>
</organism>
<dbReference type="Proteomes" id="UP001529510">
    <property type="component" value="Unassembled WGS sequence"/>
</dbReference>
<proteinExistence type="predicted"/>
<evidence type="ECO:0000256" key="1">
    <source>
        <dbReference type="SAM" id="Phobius"/>
    </source>
</evidence>
<gene>
    <name evidence="2" type="ORF">M9458_025658</name>
</gene>